<sequence length="431" mass="49851">MSDSEDSDGEAGLGNVNRAIMRPPGHSGKAKRGHLCFDASFETGNLGRVDLVNEFEYDLFLRPDTCNPRFRFWFNFTVENVKQDQRVIFNIVNMSKCRTLLSEGMTPLVKSSTRQKWQRIPKRYVFYHRSPYHRGNYILSFAFGFDEDEIFQFALTAPYSYSRLQSYLTNLECRLPKSNEFFHRELLAQSIQKRRLDLITIGQKPKSQEKQRVVAIMARVHPGETPASYICQGLMEILVSAHPLASILRENVVFKIVPMLNPDGVFVGNFRSSYMGFDLNRSWHLATPWCHPTIRAVLDMLLDIDKSDNFQLDLVLDLHAHTSLKGCFIYGNSYEDVYRFERHIVFPKILASLCDDYMSSNTMFNSDINKIGTSRRFLCSVLSERVNCYTFEVSVYGYSLKGSDITIPYTEESYVEEIWQEPFWSTTGQLV</sequence>
<proteinExistence type="inferred from homology"/>
<dbReference type="PANTHER" id="PTHR12756:SF9">
    <property type="entry name" value="CYTOSOLIC CARBOXYPEPTIDASE 6"/>
    <property type="match status" value="1"/>
</dbReference>
<dbReference type="Gene3D" id="2.60.40.3120">
    <property type="match status" value="1"/>
</dbReference>
<evidence type="ECO:0000256" key="3">
    <source>
        <dbReference type="PROSITE-ProRule" id="PRU01379"/>
    </source>
</evidence>
<evidence type="ECO:0000256" key="1">
    <source>
        <dbReference type="ARBA" id="ARBA00001947"/>
    </source>
</evidence>
<evidence type="ECO:0000313" key="6">
    <source>
        <dbReference type="Proteomes" id="UP000192223"/>
    </source>
</evidence>
<dbReference type="PANTHER" id="PTHR12756">
    <property type="entry name" value="CYTOSOLIC CARBOXYPEPTIDASE"/>
    <property type="match status" value="1"/>
</dbReference>
<dbReference type="OrthoDB" id="10253041at2759"/>
<dbReference type="PROSITE" id="PS52035">
    <property type="entry name" value="PEPTIDASE_M14"/>
    <property type="match status" value="1"/>
</dbReference>
<dbReference type="Pfam" id="PF18027">
    <property type="entry name" value="Pepdidase_M14_N"/>
    <property type="match status" value="1"/>
</dbReference>
<dbReference type="InterPro" id="IPR050821">
    <property type="entry name" value="Cytosolic_carboxypeptidase"/>
</dbReference>
<dbReference type="Gene3D" id="3.40.630.10">
    <property type="entry name" value="Zn peptidases"/>
    <property type="match status" value="1"/>
</dbReference>
<dbReference type="FunCoup" id="A0A7F5RBI0">
    <property type="interactions" value="54"/>
</dbReference>
<evidence type="ECO:0000256" key="4">
    <source>
        <dbReference type="SAM" id="MobiDB-lite"/>
    </source>
</evidence>
<dbReference type="InterPro" id="IPR040626">
    <property type="entry name" value="Pepdidase_M14_N"/>
</dbReference>
<keyword evidence="7" id="KW-0645">Protease</keyword>
<dbReference type="SMART" id="SM00631">
    <property type="entry name" value="Zn_pept"/>
    <property type="match status" value="1"/>
</dbReference>
<accession>A0A7F5RBI0</accession>
<comment type="similarity">
    <text evidence="2 3">Belongs to the peptidase M14 family.</text>
</comment>
<dbReference type="GO" id="GO:0006508">
    <property type="term" value="P:proteolysis"/>
    <property type="evidence" value="ECO:0007669"/>
    <property type="project" value="InterPro"/>
</dbReference>
<dbReference type="GeneID" id="108735231"/>
<evidence type="ECO:0000313" key="7">
    <source>
        <dbReference type="RefSeq" id="XP_025833331.1"/>
    </source>
</evidence>
<keyword evidence="6" id="KW-1185">Reference proteome</keyword>
<dbReference type="Proteomes" id="UP000192223">
    <property type="component" value="Unplaced"/>
</dbReference>
<feature type="region of interest" description="Disordered" evidence="4">
    <location>
        <begin position="1"/>
        <end position="29"/>
    </location>
</feature>
<dbReference type="GO" id="GO:0004181">
    <property type="term" value="F:metallocarboxypeptidase activity"/>
    <property type="evidence" value="ECO:0007669"/>
    <property type="project" value="InterPro"/>
</dbReference>
<gene>
    <name evidence="7" type="primary">LOC108735231</name>
</gene>
<dbReference type="RefSeq" id="XP_025833331.1">
    <property type="nucleotide sequence ID" value="XM_025977546.1"/>
</dbReference>
<dbReference type="Pfam" id="PF00246">
    <property type="entry name" value="Peptidase_M14"/>
    <property type="match status" value="1"/>
</dbReference>
<keyword evidence="7" id="KW-0378">Hydrolase</keyword>
<evidence type="ECO:0000256" key="2">
    <source>
        <dbReference type="ARBA" id="ARBA00005988"/>
    </source>
</evidence>
<reference evidence="7" key="1">
    <citation type="submission" date="2025-08" db="UniProtKB">
        <authorList>
            <consortium name="RefSeq"/>
        </authorList>
    </citation>
    <scope>IDENTIFICATION</scope>
    <source>
        <tissue evidence="7">Entire body</tissue>
    </source>
</reference>
<dbReference type="SUPFAM" id="SSF53187">
    <property type="entry name" value="Zn-dependent exopeptidases"/>
    <property type="match status" value="1"/>
</dbReference>
<name>A0A7F5RBI0_AGRPL</name>
<evidence type="ECO:0000259" key="5">
    <source>
        <dbReference type="PROSITE" id="PS52035"/>
    </source>
</evidence>
<dbReference type="InterPro" id="IPR000834">
    <property type="entry name" value="Peptidase_M14"/>
</dbReference>
<feature type="active site" description="Proton donor/acceptor" evidence="3">
    <location>
        <position position="392"/>
    </location>
</feature>
<dbReference type="KEGG" id="apln:108735231"/>
<dbReference type="InParanoid" id="A0A7F5RBI0"/>
<keyword evidence="7" id="KW-0121">Carboxypeptidase</keyword>
<organism evidence="6 7">
    <name type="scientific">Agrilus planipennis</name>
    <name type="common">Emerald ash borer</name>
    <name type="synonym">Agrilus marcopoli</name>
    <dbReference type="NCBI Taxonomy" id="224129"/>
    <lineage>
        <taxon>Eukaryota</taxon>
        <taxon>Metazoa</taxon>
        <taxon>Ecdysozoa</taxon>
        <taxon>Arthropoda</taxon>
        <taxon>Hexapoda</taxon>
        <taxon>Insecta</taxon>
        <taxon>Pterygota</taxon>
        <taxon>Neoptera</taxon>
        <taxon>Endopterygota</taxon>
        <taxon>Coleoptera</taxon>
        <taxon>Polyphaga</taxon>
        <taxon>Elateriformia</taxon>
        <taxon>Buprestoidea</taxon>
        <taxon>Buprestidae</taxon>
        <taxon>Agrilinae</taxon>
        <taxon>Agrilus</taxon>
    </lineage>
</organism>
<dbReference type="GO" id="GO:0008270">
    <property type="term" value="F:zinc ion binding"/>
    <property type="evidence" value="ECO:0007669"/>
    <property type="project" value="InterPro"/>
</dbReference>
<dbReference type="AlphaFoldDB" id="A0A7F5RBI0"/>
<feature type="domain" description="Peptidase M14" evidence="5">
    <location>
        <begin position="157"/>
        <end position="431"/>
    </location>
</feature>
<comment type="cofactor">
    <cofactor evidence="1">
        <name>Zn(2+)</name>
        <dbReference type="ChEBI" id="CHEBI:29105"/>
    </cofactor>
</comment>
<protein>
    <submittedName>
        <fullName evidence="7">Cytosolic carboxypeptidase 6</fullName>
    </submittedName>
</protein>